<feature type="compositionally biased region" description="Basic and acidic residues" evidence="1">
    <location>
        <begin position="1042"/>
        <end position="1068"/>
    </location>
</feature>
<keyword evidence="2" id="KW-0812">Transmembrane</keyword>
<protein>
    <submittedName>
        <fullName evidence="3">Efflux RND transporter permease subunit</fullName>
    </submittedName>
</protein>
<feature type="transmembrane region" description="Helical" evidence="2">
    <location>
        <begin position="519"/>
        <end position="542"/>
    </location>
</feature>
<evidence type="ECO:0000256" key="2">
    <source>
        <dbReference type="SAM" id="Phobius"/>
    </source>
</evidence>
<sequence>MNNRTFFSIVPSLARLLAVVCCLIGLGAVLRIDVVTFPDRPVPIYTIQLAAPGLTSGKIDETVTRPVEEAVRAVGDARTISSESRAGSATVTVETTESIGSDYKERLEKKLDEVRGKLPIQEWSIRQDNLADNRIGYYLLHGGDVQTLSDVAHYTVYEKLSSLPGVAGVEIDDRSVKKQVDVIFRPSMLLAYGLTPGDVLAQLPGDVVAEQVGTVGQNKDQASFFWSSMTEGPQGLGKQLIATDQGYVPLKLLADIRDLRGSKGDEVSVYRGEPAVGITLLSADVGQMPEIRKQADAAIRELNEAAAGKYRIDLFDDPAQPLTGAIRQLSVLAAMAAAACAVFLYLTHRRIAVSALSLLAVVMATGFLLGGMWLTGLPLTYASLGPVILFSLLYTGAGSSLFHRVRQWPQEDSFLGVLRVAWRLLKPILLAIVVLAACWSALMMTDFLEGKDRIVLYDAWPVLLLGTAGLLLVYGFLAPVLAATWLGSGAERDTNSPSAAGKAARYAAQRWERMAKQGYLPYGVTLAASLLFIVLLHSFVLVDDYGELATNDKELALEMVQGSSVDDAIRAAQIAEDRLRELDEVLDVYTVASKQRLSLHLKLADRYDRTMETPDLEKELDKRLRDIPGTDPFAFVVSEDVKTRLEFTVKGPSLLTTQAIAQEVLSELEKFTYRDEDGREIITDERIGAGTSKTIIDIRPKPEMLARYRITESEIKRQLESYLGEQSAGSVFWNEQSVPVKVRFPDKWMEYPEQVKNILIQTPVGKVRLGDLVQWQLGKEPPVYQREDGLYVFTVSSAVRDAGRIDSLSYVLPLRMQKTMIIPEGYTILNADELKKLKEEQADKEDWGARVLVAGGLIAAVLLASLLLQRRTRDGLFALAILPVLAGGVMLGLLVMDRPMNGMAAYGIGASAALLLQQALVSLDELQAARAQGASIWEATRLGTARTLASLLTVFGSVLLASLPLTVGLASGIDPFASFACTLLSGTLLSAFVSLVLIPAMFHAAEWKQTAKAELTLPIVLQRIRVWWENDRVRKQEARARKQWLKEQRKQQRADQKEQETRRTKDLSSEDFLPLTARTKDANQ</sequence>
<dbReference type="Gene3D" id="3.30.70.1320">
    <property type="entry name" value="Multidrug efflux transporter AcrB pore domain like"/>
    <property type="match status" value="1"/>
</dbReference>
<feature type="transmembrane region" description="Helical" evidence="2">
    <location>
        <begin position="976"/>
        <end position="1002"/>
    </location>
</feature>
<feature type="transmembrane region" description="Helical" evidence="2">
    <location>
        <begin position="329"/>
        <end position="346"/>
    </location>
</feature>
<feature type="transmembrane region" description="Helical" evidence="2">
    <location>
        <begin position="353"/>
        <end position="375"/>
    </location>
</feature>
<accession>A0ABY9T2T5</accession>
<feature type="transmembrane region" description="Helical" evidence="2">
    <location>
        <begin position="381"/>
        <end position="403"/>
    </location>
</feature>
<dbReference type="Pfam" id="PF00873">
    <property type="entry name" value="ACR_tran"/>
    <property type="match status" value="2"/>
</dbReference>
<dbReference type="Proteomes" id="UP001256827">
    <property type="component" value="Chromosome"/>
</dbReference>
<keyword evidence="2" id="KW-0472">Membrane</keyword>
<feature type="transmembrane region" description="Helical" evidence="2">
    <location>
        <begin position="424"/>
        <end position="442"/>
    </location>
</feature>
<dbReference type="SUPFAM" id="SSF82866">
    <property type="entry name" value="Multidrug efflux transporter AcrB transmembrane domain"/>
    <property type="match status" value="2"/>
</dbReference>
<feature type="transmembrane region" description="Helical" evidence="2">
    <location>
        <begin position="948"/>
        <end position="970"/>
    </location>
</feature>
<dbReference type="Gene3D" id="3.30.2090.10">
    <property type="entry name" value="Multidrug efflux transporter AcrB TolC docking domain, DN and DC subdomains"/>
    <property type="match status" value="2"/>
</dbReference>
<dbReference type="InterPro" id="IPR027463">
    <property type="entry name" value="AcrB_DN_DC_subdom"/>
</dbReference>
<feature type="region of interest" description="Disordered" evidence="1">
    <location>
        <begin position="1042"/>
        <end position="1084"/>
    </location>
</feature>
<evidence type="ECO:0000313" key="4">
    <source>
        <dbReference type="Proteomes" id="UP001256827"/>
    </source>
</evidence>
<feature type="transmembrane region" description="Helical" evidence="2">
    <location>
        <begin position="902"/>
        <end position="923"/>
    </location>
</feature>
<keyword evidence="2" id="KW-1133">Transmembrane helix</keyword>
<dbReference type="PANTHER" id="PTHR32063:SF24">
    <property type="entry name" value="CATION EFFLUX SYSTEM (ACRB_ACRD_ACRF FAMILY)"/>
    <property type="match status" value="1"/>
</dbReference>
<dbReference type="SUPFAM" id="SSF82693">
    <property type="entry name" value="Multidrug efflux transporter AcrB pore domain, PN1, PN2, PC1 and PC2 subdomains"/>
    <property type="match status" value="1"/>
</dbReference>
<proteinExistence type="predicted"/>
<dbReference type="InterPro" id="IPR001036">
    <property type="entry name" value="Acrflvin-R"/>
</dbReference>
<feature type="transmembrane region" description="Helical" evidence="2">
    <location>
        <begin position="875"/>
        <end position="896"/>
    </location>
</feature>
<keyword evidence="4" id="KW-1185">Reference proteome</keyword>
<evidence type="ECO:0000313" key="3">
    <source>
        <dbReference type="EMBL" id="WNC14147.1"/>
    </source>
</evidence>
<name>A0ABY9T2T5_BREBE</name>
<evidence type="ECO:0000256" key="1">
    <source>
        <dbReference type="SAM" id="MobiDB-lite"/>
    </source>
</evidence>
<reference evidence="3 4" key="1">
    <citation type="submission" date="2023-09" db="EMBL/GenBank/DDBJ databases">
        <title>Complete Genome and Methylome dissection of Bacillus brevis NEB573 original source of BbsI restriction endonuclease.</title>
        <authorList>
            <person name="Fomenkov A."/>
            <person name="Roberts R.D."/>
        </authorList>
    </citation>
    <scope>NUCLEOTIDE SEQUENCE [LARGE SCALE GENOMIC DNA]</scope>
    <source>
        <strain evidence="3 4">NEB573</strain>
    </source>
</reference>
<dbReference type="RefSeq" id="WP_310766091.1">
    <property type="nucleotide sequence ID" value="NZ_CP134050.1"/>
</dbReference>
<dbReference type="Gene3D" id="1.20.1640.10">
    <property type="entry name" value="Multidrug efflux transporter AcrB transmembrane domain"/>
    <property type="match status" value="2"/>
</dbReference>
<feature type="transmembrane region" description="Helical" evidence="2">
    <location>
        <begin position="847"/>
        <end position="868"/>
    </location>
</feature>
<gene>
    <name evidence="3" type="ORF">RGB73_26270</name>
</gene>
<dbReference type="PANTHER" id="PTHR32063">
    <property type="match status" value="1"/>
</dbReference>
<feature type="transmembrane region" description="Helical" evidence="2">
    <location>
        <begin position="462"/>
        <end position="486"/>
    </location>
</feature>
<dbReference type="Gene3D" id="3.30.70.1430">
    <property type="entry name" value="Multidrug efflux transporter AcrB pore domain"/>
    <property type="match status" value="2"/>
</dbReference>
<dbReference type="SUPFAM" id="SSF82714">
    <property type="entry name" value="Multidrug efflux transporter AcrB TolC docking domain, DN and DC subdomains"/>
    <property type="match status" value="2"/>
</dbReference>
<organism evidence="3 4">
    <name type="scientific">Brevibacillus brevis</name>
    <name type="common">Bacillus brevis</name>
    <dbReference type="NCBI Taxonomy" id="1393"/>
    <lineage>
        <taxon>Bacteria</taxon>
        <taxon>Bacillati</taxon>
        <taxon>Bacillota</taxon>
        <taxon>Bacilli</taxon>
        <taxon>Bacillales</taxon>
        <taxon>Paenibacillaceae</taxon>
        <taxon>Brevibacillus</taxon>
    </lineage>
</organism>
<dbReference type="Gene3D" id="3.30.70.1440">
    <property type="entry name" value="Multidrug efflux transporter AcrB pore domain"/>
    <property type="match status" value="1"/>
</dbReference>
<dbReference type="EMBL" id="CP134050">
    <property type="protein sequence ID" value="WNC14147.1"/>
    <property type="molecule type" value="Genomic_DNA"/>
</dbReference>